<proteinExistence type="predicted"/>
<accession>A0A5N6Q9I1</accession>
<dbReference type="InterPro" id="IPR002902">
    <property type="entry name" value="GNK2"/>
</dbReference>
<evidence type="ECO:0000256" key="3">
    <source>
        <dbReference type="SAM" id="MobiDB-lite"/>
    </source>
</evidence>
<evidence type="ECO:0000259" key="6">
    <source>
        <dbReference type="PROSITE" id="PS51473"/>
    </source>
</evidence>
<keyword evidence="4" id="KW-1133">Transmembrane helix</keyword>
<evidence type="ECO:0000256" key="2">
    <source>
        <dbReference type="ARBA" id="ARBA00022737"/>
    </source>
</evidence>
<feature type="region of interest" description="Disordered" evidence="3">
    <location>
        <begin position="373"/>
        <end position="404"/>
    </location>
</feature>
<keyword evidence="2" id="KW-0677">Repeat</keyword>
<reference evidence="7 8" key="1">
    <citation type="submission" date="2019-06" db="EMBL/GenBank/DDBJ databases">
        <title>A chromosomal-level reference genome of Carpinus fangiana (Coryloideae, Betulaceae).</title>
        <authorList>
            <person name="Yang X."/>
            <person name="Wang Z."/>
            <person name="Zhang L."/>
            <person name="Hao G."/>
            <person name="Liu J."/>
            <person name="Yang Y."/>
        </authorList>
    </citation>
    <scope>NUCLEOTIDE SEQUENCE [LARGE SCALE GENOMIC DNA]</scope>
    <source>
        <strain evidence="7">Cfa_2016G</strain>
        <tissue evidence="7">Leaf</tissue>
    </source>
</reference>
<evidence type="ECO:0000313" key="8">
    <source>
        <dbReference type="Proteomes" id="UP000327013"/>
    </source>
</evidence>
<dbReference type="EMBL" id="CM017321">
    <property type="protein sequence ID" value="KAE7995897.1"/>
    <property type="molecule type" value="Genomic_DNA"/>
</dbReference>
<dbReference type="OrthoDB" id="1909574at2759"/>
<keyword evidence="4" id="KW-0812">Transmembrane</keyword>
<dbReference type="PROSITE" id="PS51473">
    <property type="entry name" value="GNK2"/>
    <property type="match status" value="2"/>
</dbReference>
<keyword evidence="8" id="KW-1185">Reference proteome</keyword>
<dbReference type="InterPro" id="IPR038408">
    <property type="entry name" value="GNK2_sf"/>
</dbReference>
<dbReference type="AlphaFoldDB" id="A0A5N6Q9I1"/>
<name>A0A5N6Q9I1_9ROSI</name>
<dbReference type="CDD" id="cd23509">
    <property type="entry name" value="Gnk2-like"/>
    <property type="match status" value="2"/>
</dbReference>
<dbReference type="PANTHER" id="PTHR32099">
    <property type="entry name" value="CYSTEINE-RICH REPEAT SECRETORY PROTEIN"/>
    <property type="match status" value="1"/>
</dbReference>
<feature type="domain" description="Gnk2-homologous" evidence="6">
    <location>
        <begin position="29"/>
        <end position="135"/>
    </location>
</feature>
<evidence type="ECO:0000256" key="1">
    <source>
        <dbReference type="ARBA" id="ARBA00022729"/>
    </source>
</evidence>
<feature type="domain" description="Gnk2-homologous" evidence="6">
    <location>
        <begin position="141"/>
        <end position="241"/>
    </location>
</feature>
<feature type="transmembrane region" description="Helical" evidence="4">
    <location>
        <begin position="268"/>
        <end position="295"/>
    </location>
</feature>
<feature type="chain" id="PRO_5024370340" description="Gnk2-homologous domain-containing protein" evidence="5">
    <location>
        <begin position="26"/>
        <end position="458"/>
    </location>
</feature>
<dbReference type="Pfam" id="PF01657">
    <property type="entry name" value="Stress-antifung"/>
    <property type="match status" value="2"/>
</dbReference>
<evidence type="ECO:0000256" key="5">
    <source>
        <dbReference type="SAM" id="SignalP"/>
    </source>
</evidence>
<evidence type="ECO:0000313" key="7">
    <source>
        <dbReference type="EMBL" id="KAE7995897.1"/>
    </source>
</evidence>
<gene>
    <name evidence="7" type="ORF">FH972_000660</name>
</gene>
<feature type="signal peptide" evidence="5">
    <location>
        <begin position="1"/>
        <end position="25"/>
    </location>
</feature>
<sequence>MEMVSSKSPLPLLSTIFILTAQAVARPDFLYYFCIHDKGGNSAGNSSCEANFGDLLFSLSAVTENEIDRGVSHHAYGQNSDQVYAIGFCRGDVNPHACRGFLNDAAFLLTERCPQQKEAIGWYDECMLRYSNRSTRGAEKTNQKFFMWNLNNMSGNYDLRTPLERRRSRAAAGGLDLMIAAANAIPNSLYALAQCTPDLSEQECNHCLLGAFESIPQCCDGKEGGRVVRPSCNIRFQNYPFYNLTTAALPRTLMPTNTNKRKARDRPLIFVIINKFVVAVASVVLIVSMGIYLSVKGHGKNYATMNEITSTELDLGYEAKKNGRGYGTAAYKRYTQIRKKLSTMISYSSRKKKDGSFVPPLNQENEVREAISQPIPDGSSESDDDAGLMCSSSTSKLEADQREVNRLREKISSIEEEVSSLKRQQTQLQQEMEAKQRQLEQQIEFLLSQLQLRRDPPT</sequence>
<protein>
    <recommendedName>
        <fullName evidence="6">Gnk2-homologous domain-containing protein</fullName>
    </recommendedName>
</protein>
<dbReference type="PANTHER" id="PTHR32099:SF51">
    <property type="entry name" value="CYSTEINE-RICH RECEPTOR-LIKE PROTEIN KINASE 25 ISOFORM X1"/>
    <property type="match status" value="1"/>
</dbReference>
<evidence type="ECO:0000256" key="4">
    <source>
        <dbReference type="SAM" id="Phobius"/>
    </source>
</evidence>
<dbReference type="Gene3D" id="3.30.430.20">
    <property type="entry name" value="Gnk2 domain, C-X8-C-X2-C motif"/>
    <property type="match status" value="2"/>
</dbReference>
<dbReference type="Proteomes" id="UP000327013">
    <property type="component" value="Chromosome 1"/>
</dbReference>
<keyword evidence="4" id="KW-0472">Membrane</keyword>
<keyword evidence="1 5" id="KW-0732">Signal</keyword>
<organism evidence="7 8">
    <name type="scientific">Carpinus fangiana</name>
    <dbReference type="NCBI Taxonomy" id="176857"/>
    <lineage>
        <taxon>Eukaryota</taxon>
        <taxon>Viridiplantae</taxon>
        <taxon>Streptophyta</taxon>
        <taxon>Embryophyta</taxon>
        <taxon>Tracheophyta</taxon>
        <taxon>Spermatophyta</taxon>
        <taxon>Magnoliopsida</taxon>
        <taxon>eudicotyledons</taxon>
        <taxon>Gunneridae</taxon>
        <taxon>Pentapetalae</taxon>
        <taxon>rosids</taxon>
        <taxon>fabids</taxon>
        <taxon>Fagales</taxon>
        <taxon>Betulaceae</taxon>
        <taxon>Carpinus</taxon>
    </lineage>
</organism>